<dbReference type="AlphaFoldDB" id="S7ULM8"/>
<protein>
    <recommendedName>
        <fullName evidence="2">histidine kinase</fullName>
        <ecNumber evidence="2">2.7.13.3</ecNumber>
    </recommendedName>
</protein>
<dbReference type="STRING" id="1121439.dsat_2568"/>
<dbReference type="Gene3D" id="1.10.287.130">
    <property type="match status" value="1"/>
</dbReference>
<evidence type="ECO:0000313" key="4">
    <source>
        <dbReference type="Proteomes" id="UP000014975"/>
    </source>
</evidence>
<dbReference type="InterPro" id="IPR003661">
    <property type="entry name" value="HisK_dim/P_dom"/>
</dbReference>
<evidence type="ECO:0000256" key="2">
    <source>
        <dbReference type="ARBA" id="ARBA00012438"/>
    </source>
</evidence>
<dbReference type="CDD" id="cd00082">
    <property type="entry name" value="HisKA"/>
    <property type="match status" value="1"/>
</dbReference>
<gene>
    <name evidence="3" type="ORF">dsat_2568</name>
</gene>
<dbReference type="PATRIC" id="fig|1121439.3.peg.969"/>
<reference evidence="3 4" key="1">
    <citation type="journal article" date="2013" name="Genome Announc.">
        <title>Draft genome sequences for three mercury-methylating, sulfate-reducing bacteria.</title>
        <authorList>
            <person name="Brown S.D."/>
            <person name="Hurt R.A.Jr."/>
            <person name="Gilmour C.C."/>
            <person name="Elias D.A."/>
        </authorList>
    </citation>
    <scope>NUCLEOTIDE SEQUENCE [LARGE SCALE GENOMIC DNA]</scope>
    <source>
        <strain evidence="3 4">DSM 16529</strain>
    </source>
</reference>
<dbReference type="SUPFAM" id="SSF47384">
    <property type="entry name" value="Homodimeric domain of signal transducing histidine kinase"/>
    <property type="match status" value="1"/>
</dbReference>
<dbReference type="OrthoDB" id="5417790at2"/>
<dbReference type="InterPro" id="IPR036097">
    <property type="entry name" value="HisK_dim/P_sf"/>
</dbReference>
<evidence type="ECO:0000256" key="1">
    <source>
        <dbReference type="ARBA" id="ARBA00000085"/>
    </source>
</evidence>
<proteinExistence type="predicted"/>
<organism evidence="3 4">
    <name type="scientific">Alkalidesulfovibrio alkalitolerans DSM 16529</name>
    <dbReference type="NCBI Taxonomy" id="1121439"/>
    <lineage>
        <taxon>Bacteria</taxon>
        <taxon>Pseudomonadati</taxon>
        <taxon>Thermodesulfobacteriota</taxon>
        <taxon>Desulfovibrionia</taxon>
        <taxon>Desulfovibrionales</taxon>
        <taxon>Desulfovibrionaceae</taxon>
        <taxon>Alkalidesulfovibrio</taxon>
    </lineage>
</organism>
<dbReference type="Proteomes" id="UP000014975">
    <property type="component" value="Unassembled WGS sequence"/>
</dbReference>
<dbReference type="RefSeq" id="WP_020886453.1">
    <property type="nucleotide sequence ID" value="NZ_ATHI01000006.1"/>
</dbReference>
<dbReference type="eggNOG" id="COG4191">
    <property type="taxonomic scope" value="Bacteria"/>
</dbReference>
<keyword evidence="3" id="KW-0808">Transferase</keyword>
<dbReference type="EC" id="2.7.13.3" evidence="2"/>
<name>S7ULM8_9BACT</name>
<evidence type="ECO:0000313" key="3">
    <source>
        <dbReference type="EMBL" id="EPR34749.1"/>
    </source>
</evidence>
<keyword evidence="3" id="KW-0418">Kinase</keyword>
<sequence length="226" mass="23812">MNSAPSNAASAEFQRLAFFGRISASVSHDIKNCLAVINENAGLLEDIAHLASAERPLDPGRVVATASRVKEQVRKADFIVKNMNTFAHSADKPAMTFDLCESVTLLLDLSARLAARKGAKISVTLPSKPLMISASPFRVMQALFGCIEMALAQAGEEARLTVSAASTPSGAQLLVERDAWNGHPLAAEVAELAETAGGVVYLNENGSIVLELGETGNCSCPSMART</sequence>
<comment type="caution">
    <text evidence="3">The sequence shown here is derived from an EMBL/GenBank/DDBJ whole genome shotgun (WGS) entry which is preliminary data.</text>
</comment>
<comment type="catalytic activity">
    <reaction evidence="1">
        <text>ATP + protein L-histidine = ADP + protein N-phospho-L-histidine.</text>
        <dbReference type="EC" id="2.7.13.3"/>
    </reaction>
</comment>
<keyword evidence="4" id="KW-1185">Reference proteome</keyword>
<dbReference type="EMBL" id="ATHI01000006">
    <property type="protein sequence ID" value="EPR34749.1"/>
    <property type="molecule type" value="Genomic_DNA"/>
</dbReference>
<dbReference type="GO" id="GO:0000155">
    <property type="term" value="F:phosphorelay sensor kinase activity"/>
    <property type="evidence" value="ECO:0007669"/>
    <property type="project" value="InterPro"/>
</dbReference>
<accession>S7ULM8</accession>